<dbReference type="Gene3D" id="3.40.710.10">
    <property type="entry name" value="DD-peptidase/beta-lactamase superfamily"/>
    <property type="match status" value="1"/>
</dbReference>
<evidence type="ECO:0000256" key="8">
    <source>
        <dbReference type="ARBA" id="ARBA00022801"/>
    </source>
</evidence>
<proteinExistence type="inferred from homology"/>
<dbReference type="EC" id="3.4.16.4" evidence="4"/>
<dbReference type="PANTHER" id="PTHR21581:SF6">
    <property type="entry name" value="TRAFFICKING PROTEIN PARTICLE COMPLEX SUBUNIT 12"/>
    <property type="match status" value="1"/>
</dbReference>
<evidence type="ECO:0000256" key="12">
    <source>
        <dbReference type="ARBA" id="ARBA00034000"/>
    </source>
</evidence>
<evidence type="ECO:0000256" key="11">
    <source>
        <dbReference type="ARBA" id="ARBA00023316"/>
    </source>
</evidence>
<evidence type="ECO:0000256" key="2">
    <source>
        <dbReference type="ARBA" id="ARBA00004752"/>
    </source>
</evidence>
<protein>
    <recommendedName>
        <fullName evidence="4">serine-type D-Ala-D-Ala carboxypeptidase</fullName>
        <ecNumber evidence="4">3.4.16.4</ecNumber>
    </recommendedName>
</protein>
<gene>
    <name evidence="17" type="ORF">GCM10010995_18870</name>
</gene>
<evidence type="ECO:0000256" key="14">
    <source>
        <dbReference type="PIRSR" id="PIRSR618044-2"/>
    </source>
</evidence>
<evidence type="ECO:0000256" key="13">
    <source>
        <dbReference type="PIRSR" id="PIRSR618044-1"/>
    </source>
</evidence>
<reference evidence="17" key="2">
    <citation type="submission" date="2020-09" db="EMBL/GenBank/DDBJ databases">
        <authorList>
            <person name="Sun Q."/>
            <person name="Zhou Y."/>
        </authorList>
    </citation>
    <scope>NUCLEOTIDE SEQUENCE</scope>
    <source>
        <strain evidence="17">CGMCC 1.15758</strain>
    </source>
</reference>
<evidence type="ECO:0000256" key="10">
    <source>
        <dbReference type="ARBA" id="ARBA00022984"/>
    </source>
</evidence>
<evidence type="ECO:0000256" key="7">
    <source>
        <dbReference type="ARBA" id="ARBA00022729"/>
    </source>
</evidence>
<dbReference type="GO" id="GO:0008360">
    <property type="term" value="P:regulation of cell shape"/>
    <property type="evidence" value="ECO:0007669"/>
    <property type="project" value="UniProtKB-KW"/>
</dbReference>
<dbReference type="Proteomes" id="UP000636949">
    <property type="component" value="Unassembled WGS sequence"/>
</dbReference>
<dbReference type="EMBL" id="BMJS01000022">
    <property type="protein sequence ID" value="GGG01632.1"/>
    <property type="molecule type" value="Genomic_DNA"/>
</dbReference>
<comment type="catalytic activity">
    <reaction evidence="12">
        <text>Preferential cleavage: (Ac)2-L-Lys-D-Ala-|-D-Ala. Also transpeptidation of peptidyl-alanyl moieties that are N-acyl substituents of D-alanine.</text>
        <dbReference type="EC" id="3.4.16.4"/>
    </reaction>
</comment>
<keyword evidence="6" id="KW-0645">Protease</keyword>
<feature type="active site" description="Proton acceptor" evidence="13">
    <location>
        <position position="79"/>
    </location>
</feature>
<dbReference type="RefSeq" id="WP_117003180.1">
    <property type="nucleotide sequence ID" value="NZ_BMJS01000022.1"/>
</dbReference>
<evidence type="ECO:0000256" key="5">
    <source>
        <dbReference type="ARBA" id="ARBA00022645"/>
    </source>
</evidence>
<keyword evidence="5 17" id="KW-0121">Carboxypeptidase</keyword>
<dbReference type="GO" id="GO:0071555">
    <property type="term" value="P:cell wall organization"/>
    <property type="evidence" value="ECO:0007669"/>
    <property type="project" value="UniProtKB-KW"/>
</dbReference>
<dbReference type="UniPathway" id="UPA00219"/>
<feature type="binding site" evidence="14">
    <location>
        <position position="238"/>
    </location>
    <ligand>
        <name>substrate</name>
    </ligand>
</feature>
<evidence type="ECO:0000256" key="6">
    <source>
        <dbReference type="ARBA" id="ARBA00022670"/>
    </source>
</evidence>
<dbReference type="Pfam" id="PF07943">
    <property type="entry name" value="PBP5_C"/>
    <property type="match status" value="1"/>
</dbReference>
<name>A0A8J3E990_9GAMM</name>
<evidence type="ECO:0000256" key="1">
    <source>
        <dbReference type="ARBA" id="ARBA00003217"/>
    </source>
</evidence>
<feature type="domain" description="Peptidase S11 D-Ala-D-Ala carboxypeptidase A C-terminal" evidence="16">
    <location>
        <begin position="288"/>
        <end position="381"/>
    </location>
</feature>
<dbReference type="AlphaFoldDB" id="A0A8J3E990"/>
<feature type="active site" description="Acyl-ester intermediate" evidence="13">
    <location>
        <position position="76"/>
    </location>
</feature>
<dbReference type="GO" id="GO:0009002">
    <property type="term" value="F:serine-type D-Ala-D-Ala carboxypeptidase activity"/>
    <property type="evidence" value="ECO:0007669"/>
    <property type="project" value="UniProtKB-EC"/>
</dbReference>
<dbReference type="InterPro" id="IPR012907">
    <property type="entry name" value="Peptidase_S11_C"/>
</dbReference>
<keyword evidence="18" id="KW-1185">Reference proteome</keyword>
<dbReference type="OrthoDB" id="9795979at2"/>
<evidence type="ECO:0000256" key="9">
    <source>
        <dbReference type="ARBA" id="ARBA00022960"/>
    </source>
</evidence>
<evidence type="ECO:0000256" key="4">
    <source>
        <dbReference type="ARBA" id="ARBA00012448"/>
    </source>
</evidence>
<evidence type="ECO:0000259" key="16">
    <source>
        <dbReference type="SMART" id="SM00936"/>
    </source>
</evidence>
<dbReference type="SMART" id="SM00936">
    <property type="entry name" value="PBP5_C"/>
    <property type="match status" value="1"/>
</dbReference>
<dbReference type="InterPro" id="IPR037167">
    <property type="entry name" value="Peptidase_S11_C_sf"/>
</dbReference>
<evidence type="ECO:0000256" key="3">
    <source>
        <dbReference type="ARBA" id="ARBA00007164"/>
    </source>
</evidence>
<keyword evidence="10" id="KW-0573">Peptidoglycan synthesis</keyword>
<dbReference type="GO" id="GO:0009252">
    <property type="term" value="P:peptidoglycan biosynthetic process"/>
    <property type="evidence" value="ECO:0007669"/>
    <property type="project" value="UniProtKB-UniPathway"/>
</dbReference>
<dbReference type="SUPFAM" id="SSF56601">
    <property type="entry name" value="beta-lactamase/transpeptidase-like"/>
    <property type="match status" value="1"/>
</dbReference>
<accession>A0A8J3E990</accession>
<reference evidence="17" key="1">
    <citation type="journal article" date="2014" name="Int. J. Syst. Evol. Microbiol.">
        <title>Complete genome sequence of Corynebacterium casei LMG S-19264T (=DSM 44701T), isolated from a smear-ripened cheese.</title>
        <authorList>
            <consortium name="US DOE Joint Genome Institute (JGI-PGF)"/>
            <person name="Walter F."/>
            <person name="Albersmeier A."/>
            <person name="Kalinowski J."/>
            <person name="Ruckert C."/>
        </authorList>
    </citation>
    <scope>NUCLEOTIDE SEQUENCE</scope>
    <source>
        <strain evidence="17">CGMCC 1.15758</strain>
    </source>
</reference>
<dbReference type="SUPFAM" id="SSF69189">
    <property type="entry name" value="Penicillin-binding protein associated domain"/>
    <property type="match status" value="1"/>
</dbReference>
<dbReference type="Pfam" id="PF00768">
    <property type="entry name" value="Peptidase_S11"/>
    <property type="match status" value="1"/>
</dbReference>
<evidence type="ECO:0000256" key="15">
    <source>
        <dbReference type="RuleBase" id="RU004016"/>
    </source>
</evidence>
<dbReference type="InterPro" id="IPR001967">
    <property type="entry name" value="Peptidase_S11_N"/>
</dbReference>
<dbReference type="PANTHER" id="PTHR21581">
    <property type="entry name" value="D-ALANYL-D-ALANINE CARBOXYPEPTIDASE"/>
    <property type="match status" value="1"/>
</dbReference>
<keyword evidence="9" id="KW-0133">Cell shape</keyword>
<comment type="caution">
    <text evidence="17">The sequence shown here is derived from an EMBL/GenBank/DDBJ whole genome shotgun (WGS) entry which is preliminary data.</text>
</comment>
<keyword evidence="11" id="KW-0961">Cell wall biogenesis/degradation</keyword>
<dbReference type="PRINTS" id="PR00725">
    <property type="entry name" value="DADACBPTASE1"/>
</dbReference>
<dbReference type="GO" id="GO:0006508">
    <property type="term" value="P:proteolysis"/>
    <property type="evidence" value="ECO:0007669"/>
    <property type="project" value="UniProtKB-KW"/>
</dbReference>
<comment type="similarity">
    <text evidence="3 15">Belongs to the peptidase S11 family.</text>
</comment>
<dbReference type="InterPro" id="IPR018044">
    <property type="entry name" value="Peptidase_S11"/>
</dbReference>
<sequence>MQLTYFKKILFGTFIAIFAFAGTPALSIANTLGNPPVIIIKPHPIQLNAASWLLMDFETGDIIADHNMHEKRAPASLTKIMTAYIIAGELNQGTLKLDQTVKISETAAKTPGSKMFVKQGSRVSVDDLLKGMIIQSGNDAAVALAEFIAGSDSNFVNLMNKTAKALGMNDTNFATVDGLPGDNQYTTAYDMAILARSFIEHYPKVYKLYSEKTFTFNGIVQHNRNKLLRTFEGTDGIKTGYTEKAGYNLVASAVQNNQRYISVILGSPSAYVREQESEKLLNFGFSKFADQLLYTKDSVISLDDTAITDATKDAKLTVIGKDTITKTIPKSFVNHLTQKIVLLPGLKAPINKGQKVGTLVISAGEYQVIEIPVYANNTIERAGFFSRWFG</sequence>
<comment type="function">
    <text evidence="1">Removes C-terminal D-alanyl residues from sugar-peptide cell wall precursors.</text>
</comment>
<evidence type="ECO:0000313" key="18">
    <source>
        <dbReference type="Proteomes" id="UP000636949"/>
    </source>
</evidence>
<dbReference type="InterPro" id="IPR012338">
    <property type="entry name" value="Beta-lactam/transpept-like"/>
</dbReference>
<organism evidence="17 18">
    <name type="scientific">Cysteiniphilum litorale</name>
    <dbReference type="NCBI Taxonomy" id="2056700"/>
    <lineage>
        <taxon>Bacteria</taxon>
        <taxon>Pseudomonadati</taxon>
        <taxon>Pseudomonadota</taxon>
        <taxon>Gammaproteobacteria</taxon>
        <taxon>Thiotrichales</taxon>
        <taxon>Fastidiosibacteraceae</taxon>
        <taxon>Cysteiniphilum</taxon>
    </lineage>
</organism>
<dbReference type="InterPro" id="IPR015956">
    <property type="entry name" value="Peniciliin-bd_prot_C_sf"/>
</dbReference>
<comment type="pathway">
    <text evidence="2">Cell wall biogenesis; peptidoglycan biosynthesis.</text>
</comment>
<keyword evidence="7" id="KW-0732">Signal</keyword>
<evidence type="ECO:0000313" key="17">
    <source>
        <dbReference type="EMBL" id="GGG01632.1"/>
    </source>
</evidence>
<feature type="active site" evidence="13">
    <location>
        <position position="136"/>
    </location>
</feature>
<dbReference type="Gene3D" id="2.60.410.10">
    <property type="entry name" value="D-Ala-D-Ala carboxypeptidase, C-terminal domain"/>
    <property type="match status" value="1"/>
</dbReference>
<keyword evidence="8" id="KW-0378">Hydrolase</keyword>